<evidence type="ECO:0000313" key="5">
    <source>
        <dbReference type="EMBL" id="AKF05530.1"/>
    </source>
</evidence>
<evidence type="ECO:0000256" key="3">
    <source>
        <dbReference type="SAM" id="MobiDB-lite"/>
    </source>
</evidence>
<protein>
    <submittedName>
        <fullName evidence="5">Serine/threonine-protein kinase PknA</fullName>
    </submittedName>
</protein>
<keyword evidence="5" id="KW-0418">Kinase</keyword>
<evidence type="ECO:0000259" key="4">
    <source>
        <dbReference type="PROSITE" id="PS50011"/>
    </source>
</evidence>
<dbReference type="InterPro" id="IPR000719">
    <property type="entry name" value="Prot_kinase_dom"/>
</dbReference>
<evidence type="ECO:0000256" key="1">
    <source>
        <dbReference type="ARBA" id="ARBA00022741"/>
    </source>
</evidence>
<dbReference type="RefSeq" id="WP_053232759.1">
    <property type="nucleotide sequence ID" value="NZ_CP011125.1"/>
</dbReference>
<feature type="region of interest" description="Disordered" evidence="3">
    <location>
        <begin position="1"/>
        <end position="22"/>
    </location>
</feature>
<dbReference type="STRING" id="927083.DB32_002679"/>
<accession>A0A0F6W275</accession>
<gene>
    <name evidence="5" type="ORF">DB32_002679</name>
</gene>
<name>A0A0F6W275_9BACT</name>
<dbReference type="KEGG" id="samy:DB32_002679"/>
<evidence type="ECO:0000256" key="2">
    <source>
        <dbReference type="ARBA" id="ARBA00022840"/>
    </source>
</evidence>
<dbReference type="InterPro" id="IPR011009">
    <property type="entry name" value="Kinase-like_dom_sf"/>
</dbReference>
<keyword evidence="6" id="KW-1185">Reference proteome</keyword>
<organism evidence="5 6">
    <name type="scientific">Sandaracinus amylolyticus</name>
    <dbReference type="NCBI Taxonomy" id="927083"/>
    <lineage>
        <taxon>Bacteria</taxon>
        <taxon>Pseudomonadati</taxon>
        <taxon>Myxococcota</taxon>
        <taxon>Polyangia</taxon>
        <taxon>Polyangiales</taxon>
        <taxon>Sandaracinaceae</taxon>
        <taxon>Sandaracinus</taxon>
    </lineage>
</organism>
<dbReference type="GO" id="GO:0005524">
    <property type="term" value="F:ATP binding"/>
    <property type="evidence" value="ECO:0007669"/>
    <property type="project" value="UniProtKB-KW"/>
</dbReference>
<proteinExistence type="predicted"/>
<dbReference type="PANTHER" id="PTHR44329:SF298">
    <property type="entry name" value="MIXED LINEAGE KINASE DOMAIN-LIKE PROTEIN"/>
    <property type="match status" value="1"/>
</dbReference>
<dbReference type="PANTHER" id="PTHR44329">
    <property type="entry name" value="SERINE/THREONINE-PROTEIN KINASE TNNI3K-RELATED"/>
    <property type="match status" value="1"/>
</dbReference>
<reference evidence="5 6" key="1">
    <citation type="submission" date="2015-03" db="EMBL/GenBank/DDBJ databases">
        <title>Genome assembly of Sandaracinus amylolyticus DSM 53668.</title>
        <authorList>
            <person name="Sharma G."/>
            <person name="Subramanian S."/>
        </authorList>
    </citation>
    <scope>NUCLEOTIDE SEQUENCE [LARGE SCALE GENOMIC DNA]</scope>
    <source>
        <strain evidence="5 6">DSM 53668</strain>
    </source>
</reference>
<feature type="domain" description="Protein kinase" evidence="4">
    <location>
        <begin position="1"/>
        <end position="230"/>
    </location>
</feature>
<dbReference type="EMBL" id="CP011125">
    <property type="protein sequence ID" value="AKF05530.1"/>
    <property type="molecule type" value="Genomic_DNA"/>
</dbReference>
<sequence length="230" mass="25360">MRHARRGDRDRSSRARGRRREQTVALPAHLELPSRDLEYVLRAEIRVPEALRDRALDLRIVRLPARVRVEGDGEPLDDIAPPLLDGYRVETPRAFSETSIERVHALVGDREESSAPTSDEGPPLTETGLLPGTPLYIAPELARGPDALRPASDLFAFGVLAYELLIGRKPYDQPVALAVLEERRPPPRLPLAPHWPSGDPAIVTILEACLALDPAERPSARDVADALEIA</sequence>
<dbReference type="PROSITE" id="PS50011">
    <property type="entry name" value="PROTEIN_KINASE_DOM"/>
    <property type="match status" value="1"/>
</dbReference>
<dbReference type="GO" id="GO:0004674">
    <property type="term" value="F:protein serine/threonine kinase activity"/>
    <property type="evidence" value="ECO:0007669"/>
    <property type="project" value="TreeGrafter"/>
</dbReference>
<dbReference type="AlphaFoldDB" id="A0A0F6W275"/>
<dbReference type="Gene3D" id="1.10.510.10">
    <property type="entry name" value="Transferase(Phosphotransferase) domain 1"/>
    <property type="match status" value="1"/>
</dbReference>
<feature type="compositionally biased region" description="Low complexity" evidence="3">
    <location>
        <begin position="120"/>
        <end position="130"/>
    </location>
</feature>
<evidence type="ECO:0000313" key="6">
    <source>
        <dbReference type="Proteomes" id="UP000034883"/>
    </source>
</evidence>
<dbReference type="Pfam" id="PF00069">
    <property type="entry name" value="Pkinase"/>
    <property type="match status" value="1"/>
</dbReference>
<keyword evidence="2" id="KW-0067">ATP-binding</keyword>
<feature type="region of interest" description="Disordered" evidence="3">
    <location>
        <begin position="107"/>
        <end position="130"/>
    </location>
</feature>
<keyword evidence="1" id="KW-0547">Nucleotide-binding</keyword>
<keyword evidence="5" id="KW-0808">Transferase</keyword>
<dbReference type="Proteomes" id="UP000034883">
    <property type="component" value="Chromosome"/>
</dbReference>
<dbReference type="InterPro" id="IPR051681">
    <property type="entry name" value="Ser/Thr_Kinases-Pseudokinases"/>
</dbReference>
<dbReference type="SUPFAM" id="SSF56112">
    <property type="entry name" value="Protein kinase-like (PK-like)"/>
    <property type="match status" value="1"/>
</dbReference>